<dbReference type="Proteomes" id="UP000789759">
    <property type="component" value="Unassembled WGS sequence"/>
</dbReference>
<evidence type="ECO:0000313" key="1">
    <source>
        <dbReference type="EMBL" id="CAG8508998.1"/>
    </source>
</evidence>
<comment type="caution">
    <text evidence="1">The sequence shown here is derived from an EMBL/GenBank/DDBJ whole genome shotgun (WGS) entry which is preliminary data.</text>
</comment>
<gene>
    <name evidence="1" type="ORF">CPELLU_LOCUS2821</name>
</gene>
<dbReference type="EMBL" id="CAJVQA010001282">
    <property type="protein sequence ID" value="CAG8508998.1"/>
    <property type="molecule type" value="Genomic_DNA"/>
</dbReference>
<accession>A0A9N8ZUL9</accession>
<evidence type="ECO:0000313" key="2">
    <source>
        <dbReference type="Proteomes" id="UP000789759"/>
    </source>
</evidence>
<proteinExistence type="predicted"/>
<protein>
    <submittedName>
        <fullName evidence="1">21770_t:CDS:1</fullName>
    </submittedName>
</protein>
<name>A0A9N8ZUL9_9GLOM</name>
<reference evidence="1" key="1">
    <citation type="submission" date="2021-06" db="EMBL/GenBank/DDBJ databases">
        <authorList>
            <person name="Kallberg Y."/>
            <person name="Tangrot J."/>
            <person name="Rosling A."/>
        </authorList>
    </citation>
    <scope>NUCLEOTIDE SEQUENCE</scope>
    <source>
        <strain evidence="1">FL966</strain>
    </source>
</reference>
<dbReference type="AlphaFoldDB" id="A0A9N8ZUL9"/>
<keyword evidence="2" id="KW-1185">Reference proteome</keyword>
<sequence length="65" mass="7659">MLVWSSSRRLCGVLDDVYVEFLTTFIEFLTTFIEFLTTWGAVISSKYNIEFTFSISYGDIYQMDF</sequence>
<organism evidence="1 2">
    <name type="scientific">Cetraspora pellucida</name>
    <dbReference type="NCBI Taxonomy" id="1433469"/>
    <lineage>
        <taxon>Eukaryota</taxon>
        <taxon>Fungi</taxon>
        <taxon>Fungi incertae sedis</taxon>
        <taxon>Mucoromycota</taxon>
        <taxon>Glomeromycotina</taxon>
        <taxon>Glomeromycetes</taxon>
        <taxon>Diversisporales</taxon>
        <taxon>Gigasporaceae</taxon>
        <taxon>Cetraspora</taxon>
    </lineage>
</organism>